<dbReference type="Pfam" id="PF02895">
    <property type="entry name" value="H-kinase_dim"/>
    <property type="match status" value="1"/>
</dbReference>
<evidence type="ECO:0000256" key="8">
    <source>
        <dbReference type="ARBA" id="ARBA00022777"/>
    </source>
</evidence>
<dbReference type="InterPro" id="IPR004105">
    <property type="entry name" value="CheA-like_dim"/>
</dbReference>
<dbReference type="PANTHER" id="PTHR43395:SF10">
    <property type="entry name" value="CHEMOTAXIS PROTEIN CHEA"/>
    <property type="match status" value="1"/>
</dbReference>
<dbReference type="InterPro" id="IPR008207">
    <property type="entry name" value="Sig_transdc_His_kin_Hpt_dom"/>
</dbReference>
<dbReference type="PRINTS" id="PR00344">
    <property type="entry name" value="BCTRLSENSOR"/>
</dbReference>
<dbReference type="AlphaFoldDB" id="G2DY45"/>
<name>G2DY45_9GAMM</name>
<dbReference type="PROSITE" id="PS50894">
    <property type="entry name" value="HPT"/>
    <property type="match status" value="1"/>
</dbReference>
<dbReference type="STRING" id="765913.ThidrDRAFT_0957"/>
<evidence type="ECO:0000256" key="10">
    <source>
        <dbReference type="ARBA" id="ARBA00023012"/>
    </source>
</evidence>
<keyword evidence="8 17" id="KW-0418">Kinase</keyword>
<dbReference type="InterPro" id="IPR036890">
    <property type="entry name" value="HATPase_C_sf"/>
</dbReference>
<dbReference type="Gene3D" id="1.20.120.160">
    <property type="entry name" value="HPT domain"/>
    <property type="match status" value="1"/>
</dbReference>
<keyword evidence="4" id="KW-0145">Chemotaxis</keyword>
<dbReference type="EC" id="2.7.13.3" evidence="2"/>
<evidence type="ECO:0000256" key="1">
    <source>
        <dbReference type="ARBA" id="ARBA00000085"/>
    </source>
</evidence>
<dbReference type="GO" id="GO:0005524">
    <property type="term" value="F:ATP binding"/>
    <property type="evidence" value="ECO:0007669"/>
    <property type="project" value="UniProtKB-KW"/>
</dbReference>
<dbReference type="SMART" id="SM01231">
    <property type="entry name" value="H-kinase_dim"/>
    <property type="match status" value="1"/>
</dbReference>
<dbReference type="Gene3D" id="1.10.287.560">
    <property type="entry name" value="Histidine kinase CheA-like, homodimeric domain"/>
    <property type="match status" value="1"/>
</dbReference>
<dbReference type="Pfam" id="PF01584">
    <property type="entry name" value="CheW"/>
    <property type="match status" value="1"/>
</dbReference>
<evidence type="ECO:0000256" key="9">
    <source>
        <dbReference type="ARBA" id="ARBA00022840"/>
    </source>
</evidence>
<evidence type="ECO:0000256" key="7">
    <source>
        <dbReference type="ARBA" id="ARBA00022741"/>
    </source>
</evidence>
<evidence type="ECO:0000259" key="16">
    <source>
        <dbReference type="PROSITE" id="PS50894"/>
    </source>
</evidence>
<evidence type="ECO:0000256" key="3">
    <source>
        <dbReference type="ARBA" id="ARBA00021495"/>
    </source>
</evidence>
<dbReference type="eggNOG" id="COG2198">
    <property type="taxonomic scope" value="Bacteria"/>
</dbReference>
<dbReference type="FunFam" id="3.30.565.10:FF:000016">
    <property type="entry name" value="Chemotaxis protein CheA, putative"/>
    <property type="match status" value="1"/>
</dbReference>
<evidence type="ECO:0000259" key="15">
    <source>
        <dbReference type="PROSITE" id="PS50851"/>
    </source>
</evidence>
<feature type="domain" description="Histidine kinase" evidence="14">
    <location>
        <begin position="311"/>
        <end position="592"/>
    </location>
</feature>
<feature type="domain" description="HPt" evidence="16">
    <location>
        <begin position="1"/>
        <end position="103"/>
    </location>
</feature>
<dbReference type="SMART" id="SM00387">
    <property type="entry name" value="HATPase_c"/>
    <property type="match status" value="1"/>
</dbReference>
<evidence type="ECO:0000256" key="5">
    <source>
        <dbReference type="ARBA" id="ARBA00022553"/>
    </source>
</evidence>
<reference evidence="17 18" key="1">
    <citation type="submission" date="2011-06" db="EMBL/GenBank/DDBJ databases">
        <title>The draft genome of Thiorhodococcus drewsii AZ1.</title>
        <authorList>
            <consortium name="US DOE Joint Genome Institute (JGI-PGF)"/>
            <person name="Lucas S."/>
            <person name="Han J."/>
            <person name="Lapidus A."/>
            <person name="Cheng J.-F."/>
            <person name="Goodwin L."/>
            <person name="Pitluck S."/>
            <person name="Peters L."/>
            <person name="Land M.L."/>
            <person name="Hauser L."/>
            <person name="Vogl K."/>
            <person name="Liu Z."/>
            <person name="Imhoff J."/>
            <person name="Thiel V."/>
            <person name="Frigaard N.-U."/>
            <person name="Bryant D.A."/>
            <person name="Woyke T.J."/>
        </authorList>
    </citation>
    <scope>NUCLEOTIDE SEQUENCE [LARGE SCALE GENOMIC DNA]</scope>
    <source>
        <strain evidence="17 18">AZ1</strain>
    </source>
</reference>
<evidence type="ECO:0000256" key="12">
    <source>
        <dbReference type="PROSITE-ProRule" id="PRU00110"/>
    </source>
</evidence>
<feature type="domain" description="CheW-like" evidence="15">
    <location>
        <begin position="594"/>
        <end position="724"/>
    </location>
</feature>
<evidence type="ECO:0000256" key="11">
    <source>
        <dbReference type="ARBA" id="ARBA00035100"/>
    </source>
</evidence>
<dbReference type="PROSITE" id="PS50851">
    <property type="entry name" value="CHEW"/>
    <property type="match status" value="1"/>
</dbReference>
<accession>G2DY45</accession>
<dbReference type="PANTHER" id="PTHR43395">
    <property type="entry name" value="SENSOR HISTIDINE KINASE CHEA"/>
    <property type="match status" value="1"/>
</dbReference>
<dbReference type="InterPro" id="IPR002545">
    <property type="entry name" value="CheW-lke_dom"/>
</dbReference>
<comment type="function">
    <text evidence="11">Involved in the transmission of sensory signals from the chemoreceptors to the flagellar motors. CheA is autophosphorylated; it can transfer its phosphate group to either CheB or CheY.</text>
</comment>
<dbReference type="SUPFAM" id="SSF47384">
    <property type="entry name" value="Homodimeric domain of signal transducing histidine kinase"/>
    <property type="match status" value="1"/>
</dbReference>
<dbReference type="CDD" id="cd00088">
    <property type="entry name" value="HPT"/>
    <property type="match status" value="1"/>
</dbReference>
<evidence type="ECO:0000313" key="17">
    <source>
        <dbReference type="EMBL" id="EGV32837.1"/>
    </source>
</evidence>
<comment type="caution">
    <text evidence="17">The sequence shown here is derived from an EMBL/GenBank/DDBJ whole genome shotgun (WGS) entry which is preliminary data.</text>
</comment>
<dbReference type="PROSITE" id="PS50109">
    <property type="entry name" value="HIS_KIN"/>
    <property type="match status" value="1"/>
</dbReference>
<dbReference type="InterPro" id="IPR003594">
    <property type="entry name" value="HATPase_dom"/>
</dbReference>
<dbReference type="OrthoDB" id="9803176at2"/>
<organism evidence="17 18">
    <name type="scientific">Thiorhodococcus drewsii AZ1</name>
    <dbReference type="NCBI Taxonomy" id="765913"/>
    <lineage>
        <taxon>Bacteria</taxon>
        <taxon>Pseudomonadati</taxon>
        <taxon>Pseudomonadota</taxon>
        <taxon>Gammaproteobacteria</taxon>
        <taxon>Chromatiales</taxon>
        <taxon>Chromatiaceae</taxon>
        <taxon>Thiorhodococcus</taxon>
    </lineage>
</organism>
<feature type="region of interest" description="Disordered" evidence="13">
    <location>
        <begin position="132"/>
        <end position="159"/>
    </location>
</feature>
<dbReference type="GO" id="GO:0005737">
    <property type="term" value="C:cytoplasm"/>
    <property type="evidence" value="ECO:0007669"/>
    <property type="project" value="InterPro"/>
</dbReference>
<evidence type="ECO:0000256" key="2">
    <source>
        <dbReference type="ARBA" id="ARBA00012438"/>
    </source>
</evidence>
<keyword evidence="6" id="KW-0808">Transferase</keyword>
<sequence>MNLDNAQQTFIEESRELLAAMEDALLTLETTPSDADAINAVFRAMHTIKGAAGLFGLDHIVGFTHVAESLMDRVRDGEIAVDDTLIALLLGCRDHISSMMDAVDAGEESTSEDMLTTGMGLVASLEVYLGHPSEDGDATESPSAPSGSHTPAPTTDATGVENVTWHVSVRFDQELLRNGFDPLSFVRYLGTLGDLVHVEVIADAMPSGEEMDAEACYLGFEMRLAGDLTKGDIEDAFEFVQSDCTLRILPPNSQLGAYLDLIQDLPEDTVRLGEILVACGTLTERELEEGLRIQAGGAGASEEMSDDQPIQPLGEILVEREVVQQELVDAALDKQRRTRDAKTREARVIRVDAAKLDELINLVGELVIAGSAAETLARRSRNRTLVEANTTIGGLVESIRDSALRLRMVEIGETFNRFRRVVRDVSQELGKDIDLVITGAETELDKSVVEKIGDPLMHLVRNAMDHGLESTERRIKAGKPAKGTLRLNAYHESGSIVIEIADDGGGLDRARILAKAQERGLVQPGQSLNDHEIDNLIFEPGFSTAEQVTNLSGRGVGMDVVRRNIDALRGIISLDSNPGQGTRVTIRLPLTLAIIDGFLVGVGEGAYIIPLDCVVECMKCDPAETRCQDYINLRGQVLPFLRLRDLFGIEGSPPRRQNIVVIQYAGQRVGLVVDHLLGEFQTVIKPLGRLLDHLRGLFGGSTILGGGEVAMILDVQELIRIAVQRDAGAHAETAASNQTDLV</sequence>
<dbReference type="InterPro" id="IPR005467">
    <property type="entry name" value="His_kinase_dom"/>
</dbReference>
<dbReference type="InterPro" id="IPR037006">
    <property type="entry name" value="CheA-like_homodim_sf"/>
</dbReference>
<proteinExistence type="predicted"/>
<dbReference type="Proteomes" id="UP000004200">
    <property type="component" value="Unassembled WGS sequence"/>
</dbReference>
<dbReference type="SUPFAM" id="SSF47226">
    <property type="entry name" value="Histidine-containing phosphotransfer domain, HPT domain"/>
    <property type="match status" value="1"/>
</dbReference>
<dbReference type="Gene3D" id="3.30.565.10">
    <property type="entry name" value="Histidine kinase-like ATPase, C-terminal domain"/>
    <property type="match status" value="1"/>
</dbReference>
<dbReference type="eggNOG" id="COG0643">
    <property type="taxonomic scope" value="Bacteria"/>
</dbReference>
<dbReference type="CDD" id="cd16916">
    <property type="entry name" value="HATPase_CheA-like"/>
    <property type="match status" value="1"/>
</dbReference>
<dbReference type="InterPro" id="IPR036061">
    <property type="entry name" value="CheW-like_dom_sf"/>
</dbReference>
<dbReference type="Pfam" id="PF01627">
    <property type="entry name" value="Hpt"/>
    <property type="match status" value="1"/>
</dbReference>
<evidence type="ECO:0000256" key="4">
    <source>
        <dbReference type="ARBA" id="ARBA00022500"/>
    </source>
</evidence>
<feature type="modified residue" description="Phosphohistidine" evidence="12">
    <location>
        <position position="46"/>
    </location>
</feature>
<evidence type="ECO:0000256" key="6">
    <source>
        <dbReference type="ARBA" id="ARBA00022679"/>
    </source>
</evidence>
<dbReference type="PATRIC" id="fig|765913.3.peg.979"/>
<dbReference type="Pfam" id="PF02518">
    <property type="entry name" value="HATPase_c"/>
    <property type="match status" value="1"/>
</dbReference>
<dbReference type="InterPro" id="IPR004358">
    <property type="entry name" value="Sig_transdc_His_kin-like_C"/>
</dbReference>
<dbReference type="GO" id="GO:0000155">
    <property type="term" value="F:phosphorelay sensor kinase activity"/>
    <property type="evidence" value="ECO:0007669"/>
    <property type="project" value="InterPro"/>
</dbReference>
<comment type="catalytic activity">
    <reaction evidence="1">
        <text>ATP + protein L-histidine = ADP + protein N-phospho-L-histidine.</text>
        <dbReference type="EC" id="2.7.13.3"/>
    </reaction>
</comment>
<dbReference type="InterPro" id="IPR036097">
    <property type="entry name" value="HisK_dim/P_sf"/>
</dbReference>
<dbReference type="SMART" id="SM00260">
    <property type="entry name" value="CheW"/>
    <property type="match status" value="1"/>
</dbReference>
<feature type="compositionally biased region" description="Polar residues" evidence="13">
    <location>
        <begin position="140"/>
        <end position="157"/>
    </location>
</feature>
<keyword evidence="9" id="KW-0067">ATP-binding</keyword>
<gene>
    <name evidence="17" type="ORF">ThidrDRAFT_0957</name>
</gene>
<dbReference type="SUPFAM" id="SSF50341">
    <property type="entry name" value="CheW-like"/>
    <property type="match status" value="1"/>
</dbReference>
<keyword evidence="5 12" id="KW-0597">Phosphoprotein</keyword>
<dbReference type="InterPro" id="IPR051315">
    <property type="entry name" value="Bact_Chemotaxis_CheA"/>
</dbReference>
<dbReference type="GO" id="GO:0006935">
    <property type="term" value="P:chemotaxis"/>
    <property type="evidence" value="ECO:0007669"/>
    <property type="project" value="UniProtKB-KW"/>
</dbReference>
<dbReference type="InterPro" id="IPR036641">
    <property type="entry name" value="HPT_dom_sf"/>
</dbReference>
<dbReference type="RefSeq" id="WP_007039672.1">
    <property type="nucleotide sequence ID" value="NZ_AFWT01000005.1"/>
</dbReference>
<keyword evidence="10" id="KW-0902">Two-component regulatory system</keyword>
<dbReference type="EMBL" id="AFWT01000005">
    <property type="protein sequence ID" value="EGV32837.1"/>
    <property type="molecule type" value="Genomic_DNA"/>
</dbReference>
<evidence type="ECO:0000313" key="18">
    <source>
        <dbReference type="Proteomes" id="UP000004200"/>
    </source>
</evidence>
<keyword evidence="18" id="KW-1185">Reference proteome</keyword>
<protein>
    <recommendedName>
        <fullName evidence="3">Chemotaxis protein CheA</fullName>
        <ecNumber evidence="2">2.7.13.3</ecNumber>
    </recommendedName>
</protein>
<evidence type="ECO:0000259" key="14">
    <source>
        <dbReference type="PROSITE" id="PS50109"/>
    </source>
</evidence>
<dbReference type="SUPFAM" id="SSF55874">
    <property type="entry name" value="ATPase domain of HSP90 chaperone/DNA topoisomerase II/histidine kinase"/>
    <property type="match status" value="1"/>
</dbReference>
<dbReference type="Gene3D" id="2.30.30.40">
    <property type="entry name" value="SH3 Domains"/>
    <property type="match status" value="1"/>
</dbReference>
<dbReference type="SMART" id="SM00073">
    <property type="entry name" value="HPT"/>
    <property type="match status" value="1"/>
</dbReference>
<keyword evidence="7" id="KW-0547">Nucleotide-binding</keyword>
<evidence type="ECO:0000256" key="13">
    <source>
        <dbReference type="SAM" id="MobiDB-lite"/>
    </source>
</evidence>